<proteinExistence type="inferred from homology"/>
<dbReference type="Gene3D" id="3.40.350.10">
    <property type="entry name" value="Creatinase/prolidase N-terminal domain"/>
    <property type="match status" value="2"/>
</dbReference>
<dbReference type="Pfam" id="PF01321">
    <property type="entry name" value="Creatinase_N"/>
    <property type="match status" value="1"/>
</dbReference>
<gene>
    <name evidence="9" type="primary">LOC108566977</name>
</gene>
<dbReference type="InterPro" id="IPR000587">
    <property type="entry name" value="Creatinase_N"/>
</dbReference>
<evidence type="ECO:0000259" key="7">
    <source>
        <dbReference type="Pfam" id="PF16188"/>
    </source>
</evidence>
<keyword evidence="3" id="KW-0378">Hydrolase</keyword>
<dbReference type="PANTHER" id="PTHR43763:SF6">
    <property type="entry name" value="XAA-PRO AMINOPEPTIDASE 1"/>
    <property type="match status" value="1"/>
</dbReference>
<keyword evidence="4" id="KW-0732">Signal</keyword>
<feature type="domain" description="Peptidase M24" evidence="5">
    <location>
        <begin position="375"/>
        <end position="590"/>
    </location>
</feature>
<dbReference type="InterPro" id="IPR000994">
    <property type="entry name" value="Pept_M24"/>
</dbReference>
<dbReference type="GeneID" id="108566977"/>
<evidence type="ECO:0000256" key="2">
    <source>
        <dbReference type="ARBA" id="ARBA00022723"/>
    </source>
</evidence>
<dbReference type="Pfam" id="PF16189">
    <property type="entry name" value="Creatinase_N_2"/>
    <property type="match status" value="1"/>
</dbReference>
<dbReference type="Pfam" id="PF00557">
    <property type="entry name" value="Peptidase_M24"/>
    <property type="match status" value="1"/>
</dbReference>
<reference evidence="9" key="1">
    <citation type="submission" date="2025-08" db="UniProtKB">
        <authorList>
            <consortium name="RefSeq"/>
        </authorList>
    </citation>
    <scope>IDENTIFICATION</scope>
    <source>
        <tissue evidence="9">Whole Larva</tissue>
    </source>
</reference>
<dbReference type="SUPFAM" id="SSF53092">
    <property type="entry name" value="Creatinase/prolidase N-terminal domain"/>
    <property type="match status" value="1"/>
</dbReference>
<dbReference type="Pfam" id="PF16188">
    <property type="entry name" value="Peptidase_M24_C"/>
    <property type="match status" value="1"/>
</dbReference>
<comment type="similarity">
    <text evidence="1">Belongs to the peptidase M24B family.</text>
</comment>
<dbReference type="InterPro" id="IPR032416">
    <property type="entry name" value="Peptidase_M24_C"/>
</dbReference>
<keyword evidence="8" id="KW-1185">Reference proteome</keyword>
<dbReference type="Proteomes" id="UP000695000">
    <property type="component" value="Unplaced"/>
</dbReference>
<dbReference type="InterPro" id="IPR033740">
    <property type="entry name" value="Pept_M24B"/>
</dbReference>
<evidence type="ECO:0000259" key="5">
    <source>
        <dbReference type="Pfam" id="PF00557"/>
    </source>
</evidence>
<dbReference type="InterPro" id="IPR050422">
    <property type="entry name" value="X-Pro_aminopeptidase_P"/>
</dbReference>
<evidence type="ECO:0000256" key="4">
    <source>
        <dbReference type="SAM" id="SignalP"/>
    </source>
</evidence>
<dbReference type="InterPro" id="IPR029149">
    <property type="entry name" value="Creatin/AminoP/Spt16_N"/>
</dbReference>
<dbReference type="SUPFAM" id="SSF55920">
    <property type="entry name" value="Creatinase/aminopeptidase"/>
    <property type="match status" value="1"/>
</dbReference>
<feature type="domain" description="Peptidase M24 C-terminal" evidence="7">
    <location>
        <begin position="604"/>
        <end position="667"/>
    </location>
</feature>
<sequence length="692" mass="78503">MRWCLILITSLFVATQIEGQDETLRTTGELRRACSRRGAAKPPPGRINTSDRLKALRRVMQMDTIIQTISIDAYIITSDDEHQTEYVAPYDRRREYISGFSGSSGDAIVTLNKAALWTDGRYHLQADNQLNCDWLLMREGQSKIPTKSDWLKNELANGSRIGADPKLMSASAWNSLKYELDNSTLHLVPVHVNLIDLIWKNHADTIADKDAFVWEFEYSGKNWTTKVEETRNELRNMGVQAMVITSLAEIAWLLNIRGRDIPYNPFVKSYVLLGLHEVRLYVDRSKLVKNDVNKHLRTDWGVSTTSITVQNYEDIWIDLPTYLQAWNTILLPSSSPFSMGVSQAIYSLVPEKKRLYKPSPIIHLKAMKNPVEIAGMEVAHIRDAAAMCEFLDYLETRIGEGDMWSELDVAKIINNIRFEQNFSLGNSFETIVAFGSNGALPHYEPTPATNSIIFTNSTLVIDSGGQYYDGTTDVTRTLHFGTPTKEQINAYTRVLMGSIQLSSLVFPPNMKSSVADVMARAPLWEVGLDYMHGTGHGIGTFLGVHESPISMHYNSRSKDQHLKAGYFLSNEPGFYSEGEFGVRLENILEVIPKPWLLHYTGQSFLGFKDVTLVPYEPKLIDTALLSVHHKRWLNEYNTRIRELVGKELKEKNKMSAFYWMMEKTKHIPGAATSLSYQPVILTTAILFIHFLN</sequence>
<dbReference type="PANTHER" id="PTHR43763">
    <property type="entry name" value="XAA-PRO AMINOPEPTIDASE 1"/>
    <property type="match status" value="1"/>
</dbReference>
<dbReference type="InterPro" id="IPR036005">
    <property type="entry name" value="Creatinase/aminopeptidase-like"/>
</dbReference>
<evidence type="ECO:0000313" key="8">
    <source>
        <dbReference type="Proteomes" id="UP000695000"/>
    </source>
</evidence>
<dbReference type="CDD" id="cd01085">
    <property type="entry name" value="APP"/>
    <property type="match status" value="1"/>
</dbReference>
<name>A0ABM1N733_NICVS</name>
<evidence type="ECO:0000313" key="9">
    <source>
        <dbReference type="RefSeq" id="XP_017782633.1"/>
    </source>
</evidence>
<evidence type="ECO:0000256" key="3">
    <source>
        <dbReference type="ARBA" id="ARBA00022801"/>
    </source>
</evidence>
<feature type="signal peptide" evidence="4">
    <location>
        <begin position="1"/>
        <end position="19"/>
    </location>
</feature>
<feature type="domain" description="Creatinase N-terminal" evidence="6">
    <location>
        <begin position="60"/>
        <end position="189"/>
    </location>
</feature>
<evidence type="ECO:0000259" key="6">
    <source>
        <dbReference type="Pfam" id="PF01321"/>
    </source>
</evidence>
<organism evidence="8 9">
    <name type="scientific">Nicrophorus vespilloides</name>
    <name type="common">Boreal carrion beetle</name>
    <dbReference type="NCBI Taxonomy" id="110193"/>
    <lineage>
        <taxon>Eukaryota</taxon>
        <taxon>Metazoa</taxon>
        <taxon>Ecdysozoa</taxon>
        <taxon>Arthropoda</taxon>
        <taxon>Hexapoda</taxon>
        <taxon>Insecta</taxon>
        <taxon>Pterygota</taxon>
        <taxon>Neoptera</taxon>
        <taxon>Endopterygota</taxon>
        <taxon>Coleoptera</taxon>
        <taxon>Polyphaga</taxon>
        <taxon>Staphyliniformia</taxon>
        <taxon>Silphidae</taxon>
        <taxon>Nicrophorinae</taxon>
        <taxon>Nicrophorus</taxon>
    </lineage>
</organism>
<accession>A0ABM1N733</accession>
<protein>
    <submittedName>
        <fullName evidence="9">Xaa-Pro aminopeptidase 1-like</fullName>
    </submittedName>
</protein>
<dbReference type="Gene3D" id="3.90.230.10">
    <property type="entry name" value="Creatinase/methionine aminopeptidase superfamily"/>
    <property type="match status" value="1"/>
</dbReference>
<keyword evidence="2" id="KW-0479">Metal-binding</keyword>
<feature type="chain" id="PRO_5046766176" evidence="4">
    <location>
        <begin position="20"/>
        <end position="692"/>
    </location>
</feature>
<evidence type="ECO:0000256" key="1">
    <source>
        <dbReference type="ARBA" id="ARBA00008766"/>
    </source>
</evidence>
<dbReference type="RefSeq" id="XP_017782633.1">
    <property type="nucleotide sequence ID" value="XM_017927144.1"/>
</dbReference>